<reference evidence="6 7" key="1">
    <citation type="submission" date="2021-03" db="EMBL/GenBank/DDBJ databases">
        <title>Sequencing the genomes of 1000 actinobacteria strains.</title>
        <authorList>
            <person name="Klenk H.-P."/>
        </authorList>
    </citation>
    <scope>NUCLEOTIDE SEQUENCE [LARGE SCALE GENOMIC DNA]</scope>
    <source>
        <strain evidence="6 7">DSM 44580</strain>
    </source>
</reference>
<keyword evidence="3" id="KW-0274">FAD</keyword>
<feature type="region of interest" description="Disordered" evidence="4">
    <location>
        <begin position="63"/>
        <end position="98"/>
    </location>
</feature>
<evidence type="ECO:0000256" key="2">
    <source>
        <dbReference type="ARBA" id="ARBA00022630"/>
    </source>
</evidence>
<dbReference type="PRINTS" id="PR00420">
    <property type="entry name" value="RNGMNOXGNASE"/>
</dbReference>
<dbReference type="Gene3D" id="3.50.50.60">
    <property type="entry name" value="FAD/NAD(P)-binding domain"/>
    <property type="match status" value="1"/>
</dbReference>
<dbReference type="Pfam" id="PF01494">
    <property type="entry name" value="FAD_binding_3"/>
    <property type="match status" value="1"/>
</dbReference>
<proteinExistence type="predicted"/>
<keyword evidence="2" id="KW-0285">Flavoprotein</keyword>
<evidence type="ECO:0000256" key="3">
    <source>
        <dbReference type="ARBA" id="ARBA00022827"/>
    </source>
</evidence>
<dbReference type="EMBL" id="JAGIOO010000001">
    <property type="protein sequence ID" value="MBP2476864.1"/>
    <property type="molecule type" value="Genomic_DNA"/>
</dbReference>
<comment type="caution">
    <text evidence="6">The sequence shown here is derived from an EMBL/GenBank/DDBJ whole genome shotgun (WGS) entry which is preliminary data.</text>
</comment>
<dbReference type="Proteomes" id="UP001519363">
    <property type="component" value="Unassembled WGS sequence"/>
</dbReference>
<protein>
    <submittedName>
        <fullName evidence="6">2-polyprenyl-6-methoxyphenol hydroxylase-like FAD-dependent oxidoreductase</fullName>
    </submittedName>
</protein>
<evidence type="ECO:0000313" key="7">
    <source>
        <dbReference type="Proteomes" id="UP001519363"/>
    </source>
</evidence>
<comment type="cofactor">
    <cofactor evidence="1">
        <name>FAD</name>
        <dbReference type="ChEBI" id="CHEBI:57692"/>
    </cofactor>
</comment>
<gene>
    <name evidence="6" type="ORF">JOF53_005736</name>
</gene>
<dbReference type="PANTHER" id="PTHR43004:SF19">
    <property type="entry name" value="BINDING MONOOXYGENASE, PUTATIVE (JCVI)-RELATED"/>
    <property type="match status" value="1"/>
</dbReference>
<dbReference type="Gene3D" id="3.40.30.120">
    <property type="match status" value="1"/>
</dbReference>
<dbReference type="InterPro" id="IPR002938">
    <property type="entry name" value="FAD-bd"/>
</dbReference>
<dbReference type="Pfam" id="PF21274">
    <property type="entry name" value="Rng_hyd_C"/>
    <property type="match status" value="1"/>
</dbReference>
<dbReference type="Gene3D" id="3.30.9.10">
    <property type="entry name" value="D-Amino Acid Oxidase, subunit A, domain 2"/>
    <property type="match status" value="1"/>
</dbReference>
<name>A0ABS5AJX0_9PSEU</name>
<feature type="domain" description="FAD-binding" evidence="5">
    <location>
        <begin position="6"/>
        <end position="363"/>
    </location>
</feature>
<keyword evidence="7" id="KW-1185">Reference proteome</keyword>
<dbReference type="InterPro" id="IPR050641">
    <property type="entry name" value="RIFMO-like"/>
</dbReference>
<evidence type="ECO:0000313" key="6">
    <source>
        <dbReference type="EMBL" id="MBP2476864.1"/>
    </source>
</evidence>
<dbReference type="PANTHER" id="PTHR43004">
    <property type="entry name" value="TRK SYSTEM POTASSIUM UPTAKE PROTEIN"/>
    <property type="match status" value="1"/>
</dbReference>
<sequence>MTPKNVDVLVVGGGTVGLSAALFLASQGLTPLVVERRAALSTHPRALGVGPRGLEPLRAAGVEPALHHTPKRPPPTGRVQVSTLADPAPSAPPPTARADWDRLERQSAAISPASGGDRAQDQLDPVLFEAAVGRGATVRFNVEASALAEDEDGVLVTLVNRDTRAEAVVHARYVVAADGARSAVRQWCGIGTTGPGSFGSHMMNILFRADLRHLPSYRPGSMHDIRNPRSSGLLFAVDGQHRHAFHVRYDPDAGERPEDFPPERCVELVREAIGRADVDVEFLSALPWGSSALVARKFAEGRVFLVGDAAHVLPPVGGFGLNTGIADADNLAWKLALVLTGRAGPELLHSYDAERRPLAEFTMAQVLLRGTNMRLHWDFGKVAERSALGIAEILVAQVGHHYAEGAVINPRTALPSLTEVVLDGTPGTRAPHVWVRHQGTRVSTLDLVATQFTVLTGPEGHHWRAAAATATTALGLPVTAHMITREEGPTQDPEGRWLTTTNLPPHGALLVRPDGFVAWRRDTPPPDPTAALLAALRHLLRREEVLQPA</sequence>
<accession>A0ABS5AJX0</accession>
<dbReference type="SUPFAM" id="SSF51905">
    <property type="entry name" value="FAD/NAD(P)-binding domain"/>
    <property type="match status" value="1"/>
</dbReference>
<dbReference type="InterPro" id="IPR036188">
    <property type="entry name" value="FAD/NAD-bd_sf"/>
</dbReference>
<organism evidence="6 7">
    <name type="scientific">Crossiella equi</name>
    <dbReference type="NCBI Taxonomy" id="130796"/>
    <lineage>
        <taxon>Bacteria</taxon>
        <taxon>Bacillati</taxon>
        <taxon>Actinomycetota</taxon>
        <taxon>Actinomycetes</taxon>
        <taxon>Pseudonocardiales</taxon>
        <taxon>Pseudonocardiaceae</taxon>
        <taxon>Crossiella</taxon>
    </lineage>
</organism>
<dbReference type="RefSeq" id="WP_086789322.1">
    <property type="nucleotide sequence ID" value="NZ_JAGIOO010000001.1"/>
</dbReference>
<evidence type="ECO:0000256" key="1">
    <source>
        <dbReference type="ARBA" id="ARBA00001974"/>
    </source>
</evidence>
<evidence type="ECO:0000256" key="4">
    <source>
        <dbReference type="SAM" id="MobiDB-lite"/>
    </source>
</evidence>
<evidence type="ECO:0000259" key="5">
    <source>
        <dbReference type="Pfam" id="PF01494"/>
    </source>
</evidence>